<dbReference type="EMBL" id="KQ459593">
    <property type="protein sequence ID" value="KPI96377.1"/>
    <property type="molecule type" value="Genomic_DNA"/>
</dbReference>
<dbReference type="InterPro" id="IPR026055">
    <property type="entry name" value="FAR"/>
</dbReference>
<evidence type="ECO:0000256" key="10">
    <source>
        <dbReference type="RuleBase" id="RU363097"/>
    </source>
</evidence>
<dbReference type="CDD" id="cd09071">
    <property type="entry name" value="FAR_C"/>
    <property type="match status" value="1"/>
</dbReference>
<keyword evidence="3 10" id="KW-0444">Lipid biosynthesis</keyword>
<dbReference type="PANTHER" id="PTHR11011:SF60">
    <property type="entry name" value="FATTY ACYL-COA REDUCTASE-RELATED"/>
    <property type="match status" value="1"/>
</dbReference>
<dbReference type="CDD" id="cd05236">
    <property type="entry name" value="FAR-N_SDR_e"/>
    <property type="match status" value="1"/>
</dbReference>
<feature type="coiled-coil region" evidence="11">
    <location>
        <begin position="43"/>
        <end position="77"/>
    </location>
</feature>
<dbReference type="FunFam" id="3.40.50.720:FF:000143">
    <property type="entry name" value="Fatty acyl-CoA reductase"/>
    <property type="match status" value="1"/>
</dbReference>
<dbReference type="PANTHER" id="PTHR11011">
    <property type="entry name" value="MALE STERILITY PROTEIN 2-RELATED"/>
    <property type="match status" value="1"/>
</dbReference>
<evidence type="ECO:0000313" key="15">
    <source>
        <dbReference type="Proteomes" id="UP000053268"/>
    </source>
</evidence>
<evidence type="ECO:0000256" key="1">
    <source>
        <dbReference type="ARBA" id="ARBA00004141"/>
    </source>
</evidence>
<keyword evidence="7 10" id="KW-0443">Lipid metabolism</keyword>
<dbReference type="GO" id="GO:0016020">
    <property type="term" value="C:membrane"/>
    <property type="evidence" value="ECO:0007669"/>
    <property type="project" value="UniProtKB-SubCell"/>
</dbReference>
<reference evidence="14 15" key="1">
    <citation type="journal article" date="2015" name="Nat. Commun.">
        <title>Outbred genome sequencing and CRISPR/Cas9 gene editing in butterflies.</title>
        <authorList>
            <person name="Li X."/>
            <person name="Fan D."/>
            <person name="Zhang W."/>
            <person name="Liu G."/>
            <person name="Zhang L."/>
            <person name="Zhao L."/>
            <person name="Fang X."/>
            <person name="Chen L."/>
            <person name="Dong Y."/>
            <person name="Chen Y."/>
            <person name="Ding Y."/>
            <person name="Zhao R."/>
            <person name="Feng M."/>
            <person name="Zhu Y."/>
            <person name="Feng Y."/>
            <person name="Jiang X."/>
            <person name="Zhu D."/>
            <person name="Xiang H."/>
            <person name="Feng X."/>
            <person name="Li S."/>
            <person name="Wang J."/>
            <person name="Zhang G."/>
            <person name="Kronforst M.R."/>
            <person name="Wang W."/>
        </authorList>
    </citation>
    <scope>NUCLEOTIDE SEQUENCE [LARGE SCALE GENOMIC DNA]</scope>
    <source>
        <strain evidence="14">Ya'a_city_454_Px</strain>
        <tissue evidence="14">Whole body</tissue>
    </source>
</reference>
<dbReference type="EC" id="1.2.1.84" evidence="10"/>
<comment type="function">
    <text evidence="10">Catalyzes the reduction of fatty acyl-CoA to fatty alcohols.</text>
</comment>
<accession>A0A194PST9</accession>
<feature type="transmembrane region" description="Helical" evidence="10">
    <location>
        <begin position="697"/>
        <end position="719"/>
    </location>
</feature>
<evidence type="ECO:0000256" key="4">
    <source>
        <dbReference type="ARBA" id="ARBA00022692"/>
    </source>
</evidence>
<dbReference type="GO" id="GO:0080019">
    <property type="term" value="F:alcohol-forming very long-chain fatty acyl-CoA reductase activity"/>
    <property type="evidence" value="ECO:0007669"/>
    <property type="project" value="InterPro"/>
</dbReference>
<evidence type="ECO:0000313" key="14">
    <source>
        <dbReference type="EMBL" id="KPI96377.1"/>
    </source>
</evidence>
<dbReference type="Pfam" id="PF07993">
    <property type="entry name" value="NAD_binding_4"/>
    <property type="match status" value="1"/>
</dbReference>
<evidence type="ECO:0000256" key="6">
    <source>
        <dbReference type="ARBA" id="ARBA00022989"/>
    </source>
</evidence>
<dbReference type="AlphaFoldDB" id="A0A194PST9"/>
<feature type="transmembrane region" description="Helical" evidence="10">
    <location>
        <begin position="815"/>
        <end position="834"/>
    </location>
</feature>
<dbReference type="Pfam" id="PF02535">
    <property type="entry name" value="Zip"/>
    <property type="match status" value="1"/>
</dbReference>
<feature type="domain" description="Thioester reductase (TE)" evidence="13">
    <location>
        <begin position="143"/>
        <end position="412"/>
    </location>
</feature>
<organism evidence="14 15">
    <name type="scientific">Papilio xuthus</name>
    <name type="common">Asian swallowtail butterfly</name>
    <dbReference type="NCBI Taxonomy" id="66420"/>
    <lineage>
        <taxon>Eukaryota</taxon>
        <taxon>Metazoa</taxon>
        <taxon>Ecdysozoa</taxon>
        <taxon>Arthropoda</taxon>
        <taxon>Hexapoda</taxon>
        <taxon>Insecta</taxon>
        <taxon>Pterygota</taxon>
        <taxon>Neoptera</taxon>
        <taxon>Endopterygota</taxon>
        <taxon>Lepidoptera</taxon>
        <taxon>Glossata</taxon>
        <taxon>Ditrysia</taxon>
        <taxon>Papilionoidea</taxon>
        <taxon>Papilionidae</taxon>
        <taxon>Papilioninae</taxon>
        <taxon>Papilio</taxon>
    </lineage>
</organism>
<keyword evidence="6 10" id="KW-1133">Transmembrane helix</keyword>
<keyword evidence="11" id="KW-0175">Coiled coil</keyword>
<proteinExistence type="inferred from homology"/>
<keyword evidence="5 10" id="KW-0521">NADP</keyword>
<dbReference type="GO" id="GO:0005777">
    <property type="term" value="C:peroxisome"/>
    <property type="evidence" value="ECO:0007669"/>
    <property type="project" value="TreeGrafter"/>
</dbReference>
<evidence type="ECO:0000259" key="13">
    <source>
        <dbReference type="Pfam" id="PF07993"/>
    </source>
</evidence>
<evidence type="ECO:0000256" key="8">
    <source>
        <dbReference type="ARBA" id="ARBA00023136"/>
    </source>
</evidence>
<dbReference type="SUPFAM" id="SSF51735">
    <property type="entry name" value="NAD(P)-binding Rossmann-fold domains"/>
    <property type="match status" value="1"/>
</dbReference>
<comment type="similarity">
    <text evidence="2 10">Belongs to the fatty acyl-CoA reductase family.</text>
</comment>
<evidence type="ECO:0000259" key="12">
    <source>
        <dbReference type="Pfam" id="PF03015"/>
    </source>
</evidence>
<comment type="subcellular location">
    <subcellularLocation>
        <location evidence="1">Membrane</location>
        <topology evidence="1">Multi-pass membrane protein</topology>
    </subcellularLocation>
</comment>
<dbReference type="Gene3D" id="3.40.50.720">
    <property type="entry name" value="NAD(P)-binding Rossmann-like Domain"/>
    <property type="match status" value="1"/>
</dbReference>
<sequence>MNSGSLEDSLLIGTAGTREKLEKWSAAQAKGEKVEIDLYGKPTDQQIKELENVRNISKELQNNLQELENSVRNAALDNEAMNPSAPILNYSEDHEFVSANKLDDYYAEEDRADALEEEKRKLTKGKAAMTDIQSFYKDQCVFLTGGTGFLGKVLIEKLLRSCKDVDTIYVLIRAKKGKDAVTRLHTLLDDFLFHRAHEENPKGIHKLVPVIGDMELPGLGISDEDRKMLTSRVSIIINAAATVKFDEKLSVSTGINVKGTKEVLKLGKECRNLMAITHVSTAFSNTYLKHIEEKFYDPPMTVEALEAVSQLDEGLIEKILPTLLGKYPNTYCFTKAVAEEAVRKYGEGMPICIVRPSIIISTYEEPVRGWTDSIYGPTGIIIGIGTGVLRTMYMDMNKVADMVPVDMTVNAILASACNTAKHFKENQTSDIPIYNYVSGAQNPIRWNSFIEMNRKYGMDKPTMQAVWYYGLNLTSNYYMFLFYNFFLHYLPALFLDFYSLLTFRRRVMLKLYKRVMKMANILFYFSMQDWRFSDDNVRNMWRSLSPSDRVVFPFSMGDMSWDYMTETFLLGLRVYLIKDDVSTLPEARKKWNRLYYMHQLLKLGTLCLVLYLGYLLDKLQKVTVFGAGLLVGTALAVIIPEGVRALFSERVALVTKDYTPEPATHSDLHSVIGISLVLADGIALGAAATTSHADVELIVFLAIMLHKAPAAFGLVTFLMHAGLERNRIRKHLLIFSCSAPLLALLTYFGIGNESKQTLNDFNATGIAMLFSAGTFLYVATVHVLPELTHTHAHTHTLLPMQDGVPPKKGYGGLQLCEVLILAIGAMLPVILTMGHEH</sequence>
<evidence type="ECO:0000256" key="5">
    <source>
        <dbReference type="ARBA" id="ARBA00022857"/>
    </source>
</evidence>
<evidence type="ECO:0000256" key="9">
    <source>
        <dbReference type="ARBA" id="ARBA00052530"/>
    </source>
</evidence>
<feature type="transmembrane region" description="Helical" evidence="10">
    <location>
        <begin position="594"/>
        <end position="616"/>
    </location>
</feature>
<keyword evidence="8 10" id="KW-0472">Membrane</keyword>
<keyword evidence="10" id="KW-0560">Oxidoreductase</keyword>
<feature type="domain" description="Fatty acyl-CoA reductase C-terminal" evidence="12">
    <location>
        <begin position="487"/>
        <end position="579"/>
    </location>
</feature>
<dbReference type="STRING" id="66420.A0A194PST9"/>
<feature type="transmembrane region" description="Helical" evidence="10">
    <location>
        <begin position="762"/>
        <end position="784"/>
    </location>
</feature>
<dbReference type="GO" id="GO:0046873">
    <property type="term" value="F:metal ion transmembrane transporter activity"/>
    <property type="evidence" value="ECO:0007669"/>
    <property type="project" value="InterPro"/>
</dbReference>
<evidence type="ECO:0000256" key="3">
    <source>
        <dbReference type="ARBA" id="ARBA00022516"/>
    </source>
</evidence>
<gene>
    <name evidence="14" type="ORF">RR46_12407</name>
</gene>
<dbReference type="InterPro" id="IPR003689">
    <property type="entry name" value="ZIP"/>
</dbReference>
<dbReference type="GO" id="GO:0102965">
    <property type="term" value="F:alcohol-forming long-chain fatty acyl-CoA reductase activity"/>
    <property type="evidence" value="ECO:0007669"/>
    <property type="project" value="UniProtKB-EC"/>
</dbReference>
<feature type="transmembrane region" description="Helical" evidence="10">
    <location>
        <begin position="622"/>
        <end position="647"/>
    </location>
</feature>
<feature type="transmembrane region" description="Helical" evidence="10">
    <location>
        <begin position="668"/>
        <end position="691"/>
    </location>
</feature>
<keyword evidence="15" id="KW-1185">Reference proteome</keyword>
<dbReference type="InterPro" id="IPR013120">
    <property type="entry name" value="FAR_NAD-bd"/>
</dbReference>
<dbReference type="Pfam" id="PF03015">
    <property type="entry name" value="Sterile"/>
    <property type="match status" value="1"/>
</dbReference>
<keyword evidence="4 10" id="KW-0812">Transmembrane</keyword>
<evidence type="ECO:0000256" key="7">
    <source>
        <dbReference type="ARBA" id="ARBA00023098"/>
    </source>
</evidence>
<evidence type="ECO:0000256" key="2">
    <source>
        <dbReference type="ARBA" id="ARBA00005928"/>
    </source>
</evidence>
<feature type="transmembrane region" description="Helical" evidence="10">
    <location>
        <begin position="731"/>
        <end position="750"/>
    </location>
</feature>
<feature type="transmembrane region" description="Helical" evidence="10">
    <location>
        <begin position="477"/>
        <end position="501"/>
    </location>
</feature>
<name>A0A194PST9_PAPXU</name>
<dbReference type="InterPro" id="IPR036291">
    <property type="entry name" value="NAD(P)-bd_dom_sf"/>
</dbReference>
<comment type="catalytic activity">
    <reaction evidence="9 10">
        <text>a long-chain fatty acyl-CoA + 2 NADPH + 2 H(+) = a long-chain primary fatty alcohol + 2 NADP(+) + CoA</text>
        <dbReference type="Rhea" id="RHEA:52716"/>
        <dbReference type="ChEBI" id="CHEBI:15378"/>
        <dbReference type="ChEBI" id="CHEBI:57287"/>
        <dbReference type="ChEBI" id="CHEBI:57783"/>
        <dbReference type="ChEBI" id="CHEBI:58349"/>
        <dbReference type="ChEBI" id="CHEBI:77396"/>
        <dbReference type="ChEBI" id="CHEBI:83139"/>
        <dbReference type="EC" id="1.2.1.84"/>
    </reaction>
</comment>
<dbReference type="InterPro" id="IPR033640">
    <property type="entry name" value="FAR_C"/>
</dbReference>
<dbReference type="GO" id="GO:0035336">
    <property type="term" value="P:long-chain fatty-acyl-CoA metabolic process"/>
    <property type="evidence" value="ECO:0007669"/>
    <property type="project" value="TreeGrafter"/>
</dbReference>
<dbReference type="Proteomes" id="UP000053268">
    <property type="component" value="Unassembled WGS sequence"/>
</dbReference>
<evidence type="ECO:0000256" key="11">
    <source>
        <dbReference type="SAM" id="Coils"/>
    </source>
</evidence>
<protein>
    <recommendedName>
        <fullName evidence="10">Fatty acyl-CoA reductase</fullName>
        <ecNumber evidence="10">1.2.1.84</ecNumber>
    </recommendedName>
</protein>